<dbReference type="SUPFAM" id="SSF143120">
    <property type="entry name" value="YefM-like"/>
    <property type="match status" value="1"/>
</dbReference>
<dbReference type="AlphaFoldDB" id="A0A917TKI1"/>
<comment type="similarity">
    <text evidence="1">Belongs to the phD/YefM antitoxin family.</text>
</comment>
<dbReference type="Gene3D" id="3.40.1620.10">
    <property type="entry name" value="YefM-like domain"/>
    <property type="match status" value="1"/>
</dbReference>
<evidence type="ECO:0000313" key="3">
    <source>
        <dbReference type="Proteomes" id="UP000608890"/>
    </source>
</evidence>
<reference evidence="2" key="2">
    <citation type="submission" date="2020-09" db="EMBL/GenBank/DDBJ databases">
        <authorList>
            <person name="Sun Q."/>
            <person name="Zhou Y."/>
        </authorList>
    </citation>
    <scope>NUCLEOTIDE SEQUENCE</scope>
    <source>
        <strain evidence="2">CGMCC 4.7312</strain>
    </source>
</reference>
<accession>A0A917TKI1</accession>
<reference evidence="2" key="1">
    <citation type="journal article" date="2014" name="Int. J. Syst. Evol. Microbiol.">
        <title>Complete genome sequence of Corynebacterium casei LMG S-19264T (=DSM 44701T), isolated from a smear-ripened cheese.</title>
        <authorList>
            <consortium name="US DOE Joint Genome Institute (JGI-PGF)"/>
            <person name="Walter F."/>
            <person name="Albersmeier A."/>
            <person name="Kalinowski J."/>
            <person name="Ruckert C."/>
        </authorList>
    </citation>
    <scope>NUCLEOTIDE SEQUENCE</scope>
    <source>
        <strain evidence="2">CGMCC 4.7312</strain>
    </source>
</reference>
<proteinExistence type="inferred from homology"/>
<comment type="caution">
    <text evidence="2">The sequence shown here is derived from an EMBL/GenBank/DDBJ whole genome shotgun (WGS) entry which is preliminary data.</text>
</comment>
<gene>
    <name evidence="2" type="ORF">GCM10011608_09260</name>
</gene>
<organism evidence="2 3">
    <name type="scientific">Micromonospora sonchi</name>
    <dbReference type="NCBI Taxonomy" id="1763543"/>
    <lineage>
        <taxon>Bacteria</taxon>
        <taxon>Bacillati</taxon>
        <taxon>Actinomycetota</taxon>
        <taxon>Actinomycetes</taxon>
        <taxon>Micromonosporales</taxon>
        <taxon>Micromonosporaceae</taxon>
        <taxon>Micromonospora</taxon>
    </lineage>
</organism>
<sequence length="80" mass="8745">MTEWPKMGIQTARDKFRTVVDDALIRNTPTAIERHGEPVAAVIPYGLAQLVQQVGGVDRAAEILRAHLNPEPTEGSQPNT</sequence>
<evidence type="ECO:0000256" key="1">
    <source>
        <dbReference type="ARBA" id="ARBA00009981"/>
    </source>
</evidence>
<name>A0A917TKI1_9ACTN</name>
<dbReference type="Proteomes" id="UP000608890">
    <property type="component" value="Unassembled WGS sequence"/>
</dbReference>
<dbReference type="InterPro" id="IPR036165">
    <property type="entry name" value="YefM-like_sf"/>
</dbReference>
<dbReference type="EMBL" id="BMNB01000003">
    <property type="protein sequence ID" value="GGM26601.1"/>
    <property type="molecule type" value="Genomic_DNA"/>
</dbReference>
<evidence type="ECO:0008006" key="4">
    <source>
        <dbReference type="Google" id="ProtNLM"/>
    </source>
</evidence>
<evidence type="ECO:0000313" key="2">
    <source>
        <dbReference type="EMBL" id="GGM26601.1"/>
    </source>
</evidence>
<dbReference type="RefSeq" id="WP_189040973.1">
    <property type="nucleotide sequence ID" value="NZ_BMNB01000003.1"/>
</dbReference>
<protein>
    <recommendedName>
        <fullName evidence="4">Antitoxin</fullName>
    </recommendedName>
</protein>
<keyword evidence="3" id="KW-1185">Reference proteome</keyword>